<proteinExistence type="predicted"/>
<dbReference type="RefSeq" id="WP_248631358.1">
    <property type="nucleotide sequence ID" value="NZ_JALPTH010000002.1"/>
</dbReference>
<dbReference type="Proteomes" id="UP001522868">
    <property type="component" value="Unassembled WGS sequence"/>
</dbReference>
<reference evidence="1 2" key="1">
    <citation type="submission" date="2022-04" db="EMBL/GenBank/DDBJ databases">
        <title>Streptomyces sp. nov. LCR6-01 isolated from Lichen of Dirinaria sp.</title>
        <authorList>
            <person name="Kanchanasin P."/>
            <person name="Tanasupawat S."/>
            <person name="Phongsopitanun W."/>
        </authorList>
    </citation>
    <scope>NUCLEOTIDE SEQUENCE [LARGE SCALE GENOMIC DNA]</scope>
    <source>
        <strain evidence="1 2">LCR6-01</strain>
    </source>
</reference>
<dbReference type="EMBL" id="JALPTH010000002">
    <property type="protein sequence ID" value="MCK8676154.1"/>
    <property type="molecule type" value="Genomic_DNA"/>
</dbReference>
<accession>A0ABT0I4A9</accession>
<comment type="caution">
    <text evidence="1">The sequence shown here is derived from an EMBL/GenBank/DDBJ whole genome shotgun (WGS) entry which is preliminary data.</text>
</comment>
<evidence type="ECO:0000313" key="2">
    <source>
        <dbReference type="Proteomes" id="UP001522868"/>
    </source>
</evidence>
<evidence type="ECO:0000313" key="1">
    <source>
        <dbReference type="EMBL" id="MCK8676154.1"/>
    </source>
</evidence>
<protein>
    <submittedName>
        <fullName evidence="1">Uncharacterized protein</fullName>
    </submittedName>
</protein>
<name>A0ABT0I4A9_9ACTN</name>
<keyword evidence="2" id="KW-1185">Reference proteome</keyword>
<sequence>MSRFKISCPARIIFRDDEMRMMAALDGGFQLEQLLYCTLEAGHTSLHHTIAQGVAGTETTPPWSLHARWGDNPHGPERELVRLDDCPVTSLPGSVQSESCWLQKDHEGRHAYEFGPLAERRRRESALRG</sequence>
<gene>
    <name evidence="1" type="ORF">M1O15_01730</name>
</gene>
<organism evidence="1 2">
    <name type="scientific">Streptomyces lichenis</name>
    <dbReference type="NCBI Taxonomy" id="2306967"/>
    <lineage>
        <taxon>Bacteria</taxon>
        <taxon>Bacillati</taxon>
        <taxon>Actinomycetota</taxon>
        <taxon>Actinomycetes</taxon>
        <taxon>Kitasatosporales</taxon>
        <taxon>Streptomycetaceae</taxon>
        <taxon>Streptomyces</taxon>
    </lineage>
</organism>